<accession>A0ABQ5AF83</accession>
<dbReference type="EMBL" id="BQNB010012150">
    <property type="protein sequence ID" value="GJS99862.1"/>
    <property type="molecule type" value="Genomic_DNA"/>
</dbReference>
<feature type="region of interest" description="Disordered" evidence="1">
    <location>
        <begin position="228"/>
        <end position="249"/>
    </location>
</feature>
<dbReference type="Gene3D" id="2.40.70.10">
    <property type="entry name" value="Acid Proteases"/>
    <property type="match status" value="1"/>
</dbReference>
<gene>
    <name evidence="2" type="ORF">Tco_0821032</name>
</gene>
<feature type="compositionally biased region" description="Pro residues" evidence="1">
    <location>
        <begin position="442"/>
        <end position="451"/>
    </location>
</feature>
<feature type="compositionally biased region" description="Polar residues" evidence="1">
    <location>
        <begin position="230"/>
        <end position="240"/>
    </location>
</feature>
<dbReference type="CDD" id="cd00303">
    <property type="entry name" value="retropepsin_like"/>
    <property type="match status" value="1"/>
</dbReference>
<feature type="region of interest" description="Disordered" evidence="1">
    <location>
        <begin position="356"/>
        <end position="389"/>
    </location>
</feature>
<dbReference type="PANTHER" id="PTHR33067">
    <property type="entry name" value="RNA-DIRECTED DNA POLYMERASE-RELATED"/>
    <property type="match status" value="1"/>
</dbReference>
<dbReference type="PANTHER" id="PTHR33067:SF9">
    <property type="entry name" value="RNA-DIRECTED DNA POLYMERASE"/>
    <property type="match status" value="1"/>
</dbReference>
<feature type="compositionally biased region" description="Polar residues" evidence="1">
    <location>
        <begin position="360"/>
        <end position="387"/>
    </location>
</feature>
<keyword evidence="2" id="KW-0808">Transferase</keyword>
<reference evidence="2" key="1">
    <citation type="journal article" date="2022" name="Int. J. Mol. Sci.">
        <title>Draft Genome of Tanacetum Coccineum: Genomic Comparison of Closely Related Tanacetum-Family Plants.</title>
        <authorList>
            <person name="Yamashiro T."/>
            <person name="Shiraishi A."/>
            <person name="Nakayama K."/>
            <person name="Satake H."/>
        </authorList>
    </citation>
    <scope>NUCLEOTIDE SEQUENCE</scope>
</reference>
<dbReference type="Proteomes" id="UP001151760">
    <property type="component" value="Unassembled WGS sequence"/>
</dbReference>
<evidence type="ECO:0000256" key="1">
    <source>
        <dbReference type="SAM" id="MobiDB-lite"/>
    </source>
</evidence>
<dbReference type="GO" id="GO:0003964">
    <property type="term" value="F:RNA-directed DNA polymerase activity"/>
    <property type="evidence" value="ECO:0007669"/>
    <property type="project" value="UniProtKB-KW"/>
</dbReference>
<comment type="caution">
    <text evidence="2">The sequence shown here is derived from an EMBL/GenBank/DDBJ whole genome shotgun (WGS) entry which is preliminary data.</text>
</comment>
<evidence type="ECO:0000313" key="2">
    <source>
        <dbReference type="EMBL" id="GJS99862.1"/>
    </source>
</evidence>
<sequence length="837" mass="96221">MHTRASNSELVEPLPEPERTLNRRLRRKNRRVPFEQRNNPPQYPRIVYPSISNINYFRHIVELLNQNIMDDQPMWFADRVVAPTPGSVITLPATANEFAIKGEIRAFSHHEGETLTDAWLRMKEMLRNCHGHNLSKGGIIKIFYHGLNETTQEVLNAAAGGIFLYKTPNQAYQLLEDKVLLKLDWAKNQKSKPIKQTVAFADEGPSKTDTERIMARMDAMTMKMDAQYKELQSQSKQSTPEENDDDLPMSREEEAKFMQTFRKTRFYNDYRDRNFNRDNWRSSERNDYNRDNYRSNTDDKPYDLQRQFNDFMKAQQSTNAFVKETFMDLKSQLKTVAKNHQASIQNLETKFDRLAEKQSGRPSGSLPSNTQPNPRGNNSKAYQPPQSRNEHVNAIFTRSGKTYNSPINTNEQQGDAEIFDSNDEDEEPTPQPKPQPTKETPTPKPYKPKIPYPQRLRKEKMEAQYGKFLDIIRAVRINVPLVDILAGMPNYGKFLKDLISNKNKIEQISAAFLSDESSAMIQNKVPPKLGDPRSFLIPCNFNKAFSCNVVADIGASINLMPYSIYAKLSLGTLKPTKMSVRLADRSFQYPVGIAENMLVEVGKFTFPVDFVILEMEEDRKIPLNLGRPFLHTADAVIRVKQKQLTLGVGTERIIFNINSALKHSYSNDDTCFSIDVIDEILEEDFDALLDEGSQILHSIEGTILEEKLFAEFDEFIAMATDENTKNETEEEPEFEKIIINTDYKIKTSLEEPPTDLELKPLPDNLEYVFLEEPSLLPVILSSQLSANNKNKLISVLKKHKQAFAWKTTYILASAHHSVNIRFNSWMTRNQLSRNKED</sequence>
<organism evidence="2 3">
    <name type="scientific">Tanacetum coccineum</name>
    <dbReference type="NCBI Taxonomy" id="301880"/>
    <lineage>
        <taxon>Eukaryota</taxon>
        <taxon>Viridiplantae</taxon>
        <taxon>Streptophyta</taxon>
        <taxon>Embryophyta</taxon>
        <taxon>Tracheophyta</taxon>
        <taxon>Spermatophyta</taxon>
        <taxon>Magnoliopsida</taxon>
        <taxon>eudicotyledons</taxon>
        <taxon>Gunneridae</taxon>
        <taxon>Pentapetalae</taxon>
        <taxon>asterids</taxon>
        <taxon>campanulids</taxon>
        <taxon>Asterales</taxon>
        <taxon>Asteraceae</taxon>
        <taxon>Asteroideae</taxon>
        <taxon>Anthemideae</taxon>
        <taxon>Anthemidinae</taxon>
        <taxon>Tanacetum</taxon>
    </lineage>
</organism>
<name>A0ABQ5AF83_9ASTR</name>
<feature type="region of interest" description="Disordered" evidence="1">
    <location>
        <begin position="274"/>
        <end position="302"/>
    </location>
</feature>
<keyword evidence="2" id="KW-0548">Nucleotidyltransferase</keyword>
<reference evidence="2" key="2">
    <citation type="submission" date="2022-01" db="EMBL/GenBank/DDBJ databases">
        <authorList>
            <person name="Yamashiro T."/>
            <person name="Shiraishi A."/>
            <person name="Satake H."/>
            <person name="Nakayama K."/>
        </authorList>
    </citation>
    <scope>NUCLEOTIDE SEQUENCE</scope>
</reference>
<dbReference type="InterPro" id="IPR021109">
    <property type="entry name" value="Peptidase_aspartic_dom_sf"/>
</dbReference>
<feature type="region of interest" description="Disordered" evidence="1">
    <location>
        <begin position="420"/>
        <end position="451"/>
    </location>
</feature>
<keyword evidence="3" id="KW-1185">Reference proteome</keyword>
<protein>
    <submittedName>
        <fullName evidence="2">Reverse transcriptase domain-containing protein</fullName>
    </submittedName>
</protein>
<evidence type="ECO:0000313" key="3">
    <source>
        <dbReference type="Proteomes" id="UP001151760"/>
    </source>
</evidence>
<proteinExistence type="predicted"/>
<keyword evidence="2" id="KW-0695">RNA-directed DNA polymerase</keyword>